<comment type="caution">
    <text evidence="10">The sequence shown here is derived from an EMBL/GenBank/DDBJ whole genome shotgun (WGS) entry which is preliminary data.</text>
</comment>
<dbReference type="InterPro" id="IPR017896">
    <property type="entry name" value="4Fe4S_Fe-S-bd"/>
</dbReference>
<protein>
    <recommendedName>
        <fullName evidence="8">Ferredoxin</fullName>
    </recommendedName>
</protein>
<dbReference type="SUPFAM" id="SSF54862">
    <property type="entry name" value="4Fe-4S ferredoxins"/>
    <property type="match status" value="1"/>
</dbReference>
<keyword evidence="3 8" id="KW-0004">4Fe-4S</keyword>
<dbReference type="InterPro" id="IPR000813">
    <property type="entry name" value="7Fe_ferredoxin"/>
</dbReference>
<evidence type="ECO:0000256" key="7">
    <source>
        <dbReference type="ARBA" id="ARBA00023014"/>
    </source>
</evidence>
<evidence type="ECO:0000256" key="3">
    <source>
        <dbReference type="ARBA" id="ARBA00022485"/>
    </source>
</evidence>
<dbReference type="PRINTS" id="PR00354">
    <property type="entry name" value="7FE8SFRDOXIN"/>
</dbReference>
<evidence type="ECO:0000313" key="11">
    <source>
        <dbReference type="Proteomes" id="UP001428817"/>
    </source>
</evidence>
<keyword evidence="7 8" id="KW-0411">Iron-sulfur</keyword>
<keyword evidence="8" id="KW-0003">3Fe-4S</keyword>
<accession>A0ABP9QX65</accession>
<keyword evidence="2 8" id="KW-0813">Transport</keyword>
<keyword evidence="4 8" id="KW-0479">Metal-binding</keyword>
<organism evidence="10 11">
    <name type="scientific">Pseudonocardia eucalypti</name>
    <dbReference type="NCBI Taxonomy" id="648755"/>
    <lineage>
        <taxon>Bacteria</taxon>
        <taxon>Bacillati</taxon>
        <taxon>Actinomycetota</taxon>
        <taxon>Actinomycetes</taxon>
        <taxon>Pseudonocardiales</taxon>
        <taxon>Pseudonocardiaceae</taxon>
        <taxon>Pseudonocardia</taxon>
    </lineage>
</organism>
<evidence type="ECO:0000256" key="4">
    <source>
        <dbReference type="ARBA" id="ARBA00022723"/>
    </source>
</evidence>
<dbReference type="InterPro" id="IPR017900">
    <property type="entry name" value="4Fe4S_Fe_S_CS"/>
</dbReference>
<dbReference type="EMBL" id="BAABJP010000041">
    <property type="protein sequence ID" value="GAA5168905.1"/>
    <property type="molecule type" value="Genomic_DNA"/>
</dbReference>
<evidence type="ECO:0000256" key="5">
    <source>
        <dbReference type="ARBA" id="ARBA00022982"/>
    </source>
</evidence>
<feature type="domain" description="4Fe-4S ferredoxin-type" evidence="9">
    <location>
        <begin position="37"/>
        <end position="66"/>
    </location>
</feature>
<evidence type="ECO:0000256" key="2">
    <source>
        <dbReference type="ARBA" id="ARBA00022448"/>
    </source>
</evidence>
<evidence type="ECO:0000256" key="8">
    <source>
        <dbReference type="RuleBase" id="RU365098"/>
    </source>
</evidence>
<dbReference type="Gene3D" id="3.30.70.20">
    <property type="match status" value="1"/>
</dbReference>
<evidence type="ECO:0000256" key="1">
    <source>
        <dbReference type="ARBA" id="ARBA00001966"/>
    </source>
</evidence>
<dbReference type="PROSITE" id="PS51379">
    <property type="entry name" value="4FE4S_FER_2"/>
    <property type="match status" value="1"/>
</dbReference>
<evidence type="ECO:0000313" key="10">
    <source>
        <dbReference type="EMBL" id="GAA5168905.1"/>
    </source>
</evidence>
<comment type="cofactor">
    <cofactor evidence="8">
        <name>[3Fe-4S] cluster</name>
        <dbReference type="ChEBI" id="CHEBI:21137"/>
    </cofactor>
    <text evidence="8">Binds 1 [3Fe-4S] cluster.</text>
</comment>
<evidence type="ECO:0000256" key="6">
    <source>
        <dbReference type="ARBA" id="ARBA00023004"/>
    </source>
</evidence>
<proteinExistence type="predicted"/>
<comment type="function">
    <text evidence="8">Ferredoxins are iron-sulfur proteins that transfer electrons in a wide variety of metabolic reactions.</text>
</comment>
<comment type="cofactor">
    <cofactor evidence="1 8">
        <name>[4Fe-4S] cluster</name>
        <dbReference type="ChEBI" id="CHEBI:49883"/>
    </cofactor>
</comment>
<keyword evidence="6 8" id="KW-0408">Iron</keyword>
<name>A0ABP9QX65_9PSEU</name>
<sequence length="85" mass="9384">MAYVITQSCCNDAECVELCPADSIHPTPWSPEYATAEQLYIDPDTCIDCDACLSVCPVDAIYPAAELPESMRPYLKINADYFAAR</sequence>
<dbReference type="RefSeq" id="WP_345703300.1">
    <property type="nucleotide sequence ID" value="NZ_BAABJP010000041.1"/>
</dbReference>
<gene>
    <name evidence="10" type="ORF">GCM10023321_63640</name>
</gene>
<reference evidence="11" key="1">
    <citation type="journal article" date="2019" name="Int. J. Syst. Evol. Microbiol.">
        <title>The Global Catalogue of Microorganisms (GCM) 10K type strain sequencing project: providing services to taxonomists for standard genome sequencing and annotation.</title>
        <authorList>
            <consortium name="The Broad Institute Genomics Platform"/>
            <consortium name="The Broad Institute Genome Sequencing Center for Infectious Disease"/>
            <person name="Wu L."/>
            <person name="Ma J."/>
        </authorList>
    </citation>
    <scope>NUCLEOTIDE SEQUENCE [LARGE SCALE GENOMIC DNA]</scope>
    <source>
        <strain evidence="11">JCM 18303</strain>
    </source>
</reference>
<dbReference type="Pfam" id="PF12838">
    <property type="entry name" value="Fer4_7"/>
    <property type="match status" value="1"/>
</dbReference>
<evidence type="ECO:0000259" key="9">
    <source>
        <dbReference type="PROSITE" id="PS51379"/>
    </source>
</evidence>
<dbReference type="Proteomes" id="UP001428817">
    <property type="component" value="Unassembled WGS sequence"/>
</dbReference>
<keyword evidence="11" id="KW-1185">Reference proteome</keyword>
<keyword evidence="5 8" id="KW-0249">Electron transport</keyword>
<dbReference type="PROSITE" id="PS00198">
    <property type="entry name" value="4FE4S_FER_1"/>
    <property type="match status" value="1"/>
</dbReference>